<dbReference type="Proteomes" id="UP000279307">
    <property type="component" value="Chromosome 10"/>
</dbReference>
<evidence type="ECO:0000313" key="8">
    <source>
        <dbReference type="Proteomes" id="UP000279307"/>
    </source>
</evidence>
<accession>A0A3L8DAS7</accession>
<evidence type="ECO:0000256" key="3">
    <source>
        <dbReference type="ARBA" id="ARBA00023069"/>
    </source>
</evidence>
<evidence type="ECO:0000256" key="6">
    <source>
        <dbReference type="SAM" id="MobiDB-lite"/>
    </source>
</evidence>
<dbReference type="OrthoDB" id="10067602at2759"/>
<gene>
    <name evidence="7" type="ORF">DMN91_009836</name>
</gene>
<feature type="region of interest" description="Disordered" evidence="6">
    <location>
        <begin position="287"/>
        <end position="309"/>
    </location>
</feature>
<keyword evidence="2" id="KW-0282">Flagellum</keyword>
<comment type="caution">
    <text evidence="7">The sequence shown here is derived from an EMBL/GenBank/DDBJ whole genome shotgun (WGS) entry which is preliminary data.</text>
</comment>
<evidence type="ECO:0000256" key="2">
    <source>
        <dbReference type="ARBA" id="ARBA00022846"/>
    </source>
</evidence>
<dbReference type="InterPro" id="IPR047844">
    <property type="entry name" value="ROP_DD"/>
</dbReference>
<dbReference type="GO" id="GO:0031514">
    <property type="term" value="C:motile cilium"/>
    <property type="evidence" value="ECO:0007669"/>
    <property type="project" value="UniProtKB-SubCell"/>
</dbReference>
<dbReference type="AlphaFoldDB" id="A0A3L8DAS7"/>
<keyword evidence="3" id="KW-0969">Cilium</keyword>
<feature type="compositionally biased region" description="Basic and acidic residues" evidence="6">
    <location>
        <begin position="323"/>
        <end position="339"/>
    </location>
</feature>
<keyword evidence="4" id="KW-0966">Cell projection</keyword>
<evidence type="ECO:0000256" key="5">
    <source>
        <dbReference type="ARBA" id="ARBA00035651"/>
    </source>
</evidence>
<evidence type="ECO:0000256" key="4">
    <source>
        <dbReference type="ARBA" id="ARBA00023273"/>
    </source>
</evidence>
<proteinExistence type="inferred from homology"/>
<evidence type="ECO:0000313" key="7">
    <source>
        <dbReference type="EMBL" id="RLU17600.1"/>
    </source>
</evidence>
<feature type="region of interest" description="Disordered" evidence="6">
    <location>
        <begin position="323"/>
        <end position="344"/>
    </location>
</feature>
<comment type="subcellular location">
    <subcellularLocation>
        <location evidence="1">Cell projection</location>
        <location evidence="1">Cilium</location>
        <location evidence="1">Flagellum</location>
    </subcellularLocation>
</comment>
<reference evidence="7 8" key="1">
    <citation type="journal article" date="2018" name="Genome Res.">
        <title>The genomic architecture and molecular evolution of ant odorant receptors.</title>
        <authorList>
            <person name="McKenzie S.K."/>
            <person name="Kronauer D.J.C."/>
        </authorList>
    </citation>
    <scope>NUCLEOTIDE SEQUENCE [LARGE SCALE GENOMIC DNA]</scope>
    <source>
        <strain evidence="7">Clonal line C1</strain>
    </source>
</reference>
<evidence type="ECO:0008006" key="9">
    <source>
        <dbReference type="Google" id="ProtNLM"/>
    </source>
</evidence>
<comment type="similarity">
    <text evidence="5">Belongs to the ropporin family.</text>
</comment>
<dbReference type="SUPFAM" id="SSF47391">
    <property type="entry name" value="Dimerization-anchoring domain of cAMP-dependent PK regulatory subunit"/>
    <property type="match status" value="1"/>
</dbReference>
<sequence length="465" mass="51293">MSDPQTERIYCAQQINIPPTFPRILKHYAKAAIRTQPHDLLRWTAAYFRALANGEVPPAKERLEYPPFAHPSGITPGYLRTLLNRYGHVDKVSLRALLQDWQGLDLPETRLYQLFVVAGLSDKEYCDFYRFLAVACGFLGNNLLETMIYVCELLTREPEGGSAMVPLRIFLDLYGYLADLDCSGNLLRHCKVGPGAEKPFASELSSGTIDSTTKARSCEFAATKEKKEANSTDEDVCGETSGEKQPSGSFLGILKDYGDDPARISDVDAASAGQSVAGDKTEIEIKPIDRHVSRGGKSESAIGTDVENLAGPSIIDHAERLADDHEGLSKGDVDTRETPDDSSEFNFEDVEQAIDYDETTTASIDLESSLEKTCRCEPESDPIPPDPLKEFWNRMREEVEAGRLDVIFRVPGIGPPVSVDRVTAIGLWLADCARRQEGLVGPRNIRHFLCPNLDDALECDCTQAA</sequence>
<feature type="region of interest" description="Disordered" evidence="6">
    <location>
        <begin position="223"/>
        <end position="251"/>
    </location>
</feature>
<name>A0A3L8DAS7_OOCBI</name>
<dbReference type="EMBL" id="QOIP01000010">
    <property type="protein sequence ID" value="RLU17600.1"/>
    <property type="molecule type" value="Genomic_DNA"/>
</dbReference>
<dbReference type="Gene3D" id="1.20.890.10">
    <property type="entry name" value="cAMP-dependent protein kinase regulatory subunit, dimerization-anchoring domain"/>
    <property type="match status" value="1"/>
</dbReference>
<evidence type="ECO:0000256" key="1">
    <source>
        <dbReference type="ARBA" id="ARBA00004230"/>
    </source>
</evidence>
<organism evidence="7 8">
    <name type="scientific">Ooceraea biroi</name>
    <name type="common">Clonal raider ant</name>
    <name type="synonym">Cerapachys biroi</name>
    <dbReference type="NCBI Taxonomy" id="2015173"/>
    <lineage>
        <taxon>Eukaryota</taxon>
        <taxon>Metazoa</taxon>
        <taxon>Ecdysozoa</taxon>
        <taxon>Arthropoda</taxon>
        <taxon>Hexapoda</taxon>
        <taxon>Insecta</taxon>
        <taxon>Pterygota</taxon>
        <taxon>Neoptera</taxon>
        <taxon>Endopterygota</taxon>
        <taxon>Hymenoptera</taxon>
        <taxon>Apocrita</taxon>
        <taxon>Aculeata</taxon>
        <taxon>Formicoidea</taxon>
        <taxon>Formicidae</taxon>
        <taxon>Dorylinae</taxon>
        <taxon>Ooceraea</taxon>
    </lineage>
</organism>
<dbReference type="PANTHER" id="PTHR14952">
    <property type="entry name" value="ROPPORIN-1-LIKE PROTEIN"/>
    <property type="match status" value="1"/>
</dbReference>
<dbReference type="PANTHER" id="PTHR14952:SF9">
    <property type="entry name" value="EF-HAND DOMAIN-CONTAINING PROTEIN"/>
    <property type="match status" value="1"/>
</dbReference>
<dbReference type="CDD" id="cd23019">
    <property type="entry name" value="DD_ROP"/>
    <property type="match status" value="1"/>
</dbReference>
<protein>
    <recommendedName>
        <fullName evidence="9">Ropporin-1-like protein</fullName>
    </recommendedName>
</protein>